<proteinExistence type="predicted"/>
<evidence type="ECO:0000313" key="2">
    <source>
        <dbReference type="Proteomes" id="UP000265618"/>
    </source>
</evidence>
<accession>A0A9K3CP68</accession>
<organism evidence="1 2">
    <name type="scientific">Kipferlia bialata</name>
    <dbReference type="NCBI Taxonomy" id="797122"/>
    <lineage>
        <taxon>Eukaryota</taxon>
        <taxon>Metamonada</taxon>
        <taxon>Carpediemonas-like organisms</taxon>
        <taxon>Kipferlia</taxon>
    </lineage>
</organism>
<name>A0A9K3CP68_9EUKA</name>
<dbReference type="SUPFAM" id="SSF52047">
    <property type="entry name" value="RNI-like"/>
    <property type="match status" value="1"/>
</dbReference>
<comment type="caution">
    <text evidence="1">The sequence shown here is derived from an EMBL/GenBank/DDBJ whole genome shotgun (WGS) entry which is preliminary data.</text>
</comment>
<dbReference type="InterPro" id="IPR032675">
    <property type="entry name" value="LRR_dom_sf"/>
</dbReference>
<dbReference type="AlphaFoldDB" id="A0A9K3CP68"/>
<reference evidence="1 2" key="1">
    <citation type="journal article" date="2018" name="PLoS ONE">
        <title>The draft genome of Kipferlia bialata reveals reductive genome evolution in fornicate parasites.</title>
        <authorList>
            <person name="Tanifuji G."/>
            <person name="Takabayashi S."/>
            <person name="Kume K."/>
            <person name="Takagi M."/>
            <person name="Nakayama T."/>
            <person name="Kamikawa R."/>
            <person name="Inagaki Y."/>
            <person name="Hashimoto T."/>
        </authorList>
    </citation>
    <scope>NUCLEOTIDE SEQUENCE [LARGE SCALE GENOMIC DNA]</scope>
    <source>
        <strain evidence="1">NY0173</strain>
    </source>
</reference>
<keyword evidence="2" id="KW-1185">Reference proteome</keyword>
<gene>
    <name evidence="1" type="ORF">KIPB_001665</name>
</gene>
<dbReference type="Proteomes" id="UP000265618">
    <property type="component" value="Unassembled WGS sequence"/>
</dbReference>
<dbReference type="Gene3D" id="3.80.10.10">
    <property type="entry name" value="Ribonuclease Inhibitor"/>
    <property type="match status" value="1"/>
</dbReference>
<evidence type="ECO:0000313" key="1">
    <source>
        <dbReference type="EMBL" id="GIQ80806.1"/>
    </source>
</evidence>
<sequence>MTVPFQFEGVGCRVTLPIGSDIPGLPMPGETERERVVEGTIRSFDPSGSLHLEHALFSLAGDKVASSYSTEGWSIPCSLLAGRHDLFHRVPTPLGYPDVHKTLSDNPASPVCLTNCRLRSLLTPTPPPPSSSDRDAVLTCLCHHMLWVSGVTVFGGYLRDWVVRGESASDIDVLVPSKDELESAKQSLVTFAESIGLKEVVSEKKPAAATTKRGDSYSTTKLRFSLPESSVSVAVDLAVPQEDVRCDCRAGNLSLSILSGLTVRVPCDPKSQCERCTVEDCVNDALQRRFVSVADWEVLSANRAMGVIARLVQRYLERGWALGSVLPLTQVEHLQSYFGYPHWEKAGLIYLLPKRPPITPLRPTGKKNKKQKKKGKTYFRPMGQFAFVPPAENRDPSSLHITYRGNYPVPVPMKKKGKTDFSRFSLLSPPPPIVDEHRLPTYGGNYPVSVPTKPSKLAHKLAKSITSGEHPAILAVETWDTKLDIGCPLADKPAMALARRLPSLTHLEELVIEFQRPCDSGAVAIARALGCVPSLKKVSFTGMVVGKAAARAFSVSLPALPALTEFYLLGCDISPRQIPALGTGLSLANTLQRFYLRESATSPLDPRSHDRIYTALRHANRAFRRQRKGMYVVQ</sequence>
<dbReference type="EMBL" id="BDIP01000245">
    <property type="protein sequence ID" value="GIQ80806.1"/>
    <property type="molecule type" value="Genomic_DNA"/>
</dbReference>
<protein>
    <submittedName>
        <fullName evidence="1">Uncharacterized protein</fullName>
    </submittedName>
</protein>